<dbReference type="AlphaFoldDB" id="A0A2S5Z742"/>
<sequence length="125" mass="14068">MGGLIVMAETMVSPYQRRLVLIETMGNLDEEKRRLKARIPGSSGEAKQKIGSEIEELQKQREAARLKLAELNQLIKASKAVRHRGAAEVTVSQVFVELARRHLETEDFEYLYQQALQAASCANDL</sequence>
<reference evidence="2 3" key="1">
    <citation type="submission" date="2018-01" db="EMBL/GenBank/DDBJ databases">
        <title>Complete genome sequences of the type strains of Marinobacter flavimaris and Marinobacter maroccanus.</title>
        <authorList>
            <person name="Palau M."/>
            <person name="Boujida N."/>
            <person name="Manresa A."/>
            <person name="Minana-Galbis D."/>
        </authorList>
    </citation>
    <scope>NUCLEOTIDE SEQUENCE [LARGE SCALE GENOMIC DNA]</scope>
    <source>
        <strain evidence="2 3">N4</strain>
    </source>
</reference>
<evidence type="ECO:0000256" key="1">
    <source>
        <dbReference type="SAM" id="Coils"/>
    </source>
</evidence>
<proteinExistence type="predicted"/>
<accession>A0A2S5Z742</accession>
<name>A0A2S5Z742_9GAMM</name>
<evidence type="ECO:0000313" key="2">
    <source>
        <dbReference type="EMBL" id="PPI83064.1"/>
    </source>
</evidence>
<gene>
    <name evidence="2" type="ORF">KEHDKFFH_16650</name>
</gene>
<organism evidence="2 3">
    <name type="scientific">Marinobacter maroccanus</name>
    <dbReference type="NCBI Taxonomy" id="2055143"/>
    <lineage>
        <taxon>Bacteria</taxon>
        <taxon>Pseudomonadati</taxon>
        <taxon>Pseudomonadota</taxon>
        <taxon>Gammaproteobacteria</taxon>
        <taxon>Pseudomonadales</taxon>
        <taxon>Marinobacteraceae</taxon>
        <taxon>Marinobacter</taxon>
    </lineage>
</organism>
<keyword evidence="3" id="KW-1185">Reference proteome</keyword>
<comment type="caution">
    <text evidence="2">The sequence shown here is derived from an EMBL/GenBank/DDBJ whole genome shotgun (WGS) entry which is preliminary data.</text>
</comment>
<protein>
    <submittedName>
        <fullName evidence="2">Uncharacterized protein</fullName>
    </submittedName>
</protein>
<dbReference type="EMBL" id="PSSX01000018">
    <property type="protein sequence ID" value="PPI83064.1"/>
    <property type="molecule type" value="Genomic_DNA"/>
</dbReference>
<dbReference type="Proteomes" id="UP000239917">
    <property type="component" value="Unassembled WGS sequence"/>
</dbReference>
<feature type="coiled-coil region" evidence="1">
    <location>
        <begin position="47"/>
        <end position="81"/>
    </location>
</feature>
<keyword evidence="1" id="KW-0175">Coiled coil</keyword>
<evidence type="ECO:0000313" key="3">
    <source>
        <dbReference type="Proteomes" id="UP000239917"/>
    </source>
</evidence>